<reference evidence="2 3" key="1">
    <citation type="submission" date="2019-11" db="EMBL/GenBank/DDBJ databases">
        <title>Genome sequences of 17 halophilic strains isolated from different environments.</title>
        <authorList>
            <person name="Furrow R.E."/>
        </authorList>
    </citation>
    <scope>NUCLEOTIDE SEQUENCE [LARGE SCALE GENOMIC DNA]</scope>
    <source>
        <strain evidence="2 3">22514_16_FS</strain>
    </source>
</reference>
<comment type="caution">
    <text evidence="2">The sequence shown here is derived from an EMBL/GenBank/DDBJ whole genome shotgun (WGS) entry which is preliminary data.</text>
</comment>
<dbReference type="Proteomes" id="UP000468638">
    <property type="component" value="Unassembled WGS sequence"/>
</dbReference>
<evidence type="ECO:0000256" key="1">
    <source>
        <dbReference type="SAM" id="Phobius"/>
    </source>
</evidence>
<organism evidence="2 3">
    <name type="scientific">Pontibacillus yanchengensis</name>
    <dbReference type="NCBI Taxonomy" id="462910"/>
    <lineage>
        <taxon>Bacteria</taxon>
        <taxon>Bacillati</taxon>
        <taxon>Bacillota</taxon>
        <taxon>Bacilli</taxon>
        <taxon>Bacillales</taxon>
        <taxon>Bacillaceae</taxon>
        <taxon>Pontibacillus</taxon>
    </lineage>
</organism>
<dbReference type="EMBL" id="WMEQ01000005">
    <property type="protein sequence ID" value="MYL33583.1"/>
    <property type="molecule type" value="Genomic_DNA"/>
</dbReference>
<proteinExistence type="predicted"/>
<evidence type="ECO:0000313" key="2">
    <source>
        <dbReference type="EMBL" id="MYL33583.1"/>
    </source>
</evidence>
<gene>
    <name evidence="2" type="ORF">GLW05_08235</name>
</gene>
<sequence>MFVFFQAPGSIFLICTMIGLFIGGMFVGVSEVIALLAKSKSDSPKANGVFSL</sequence>
<keyword evidence="1" id="KW-0472">Membrane</keyword>
<protein>
    <submittedName>
        <fullName evidence="2">Uncharacterized protein</fullName>
    </submittedName>
</protein>
<keyword evidence="1" id="KW-1133">Transmembrane helix</keyword>
<dbReference type="AlphaFoldDB" id="A0A6I5A072"/>
<accession>A0A6I5A072</accession>
<evidence type="ECO:0000313" key="3">
    <source>
        <dbReference type="Proteomes" id="UP000468638"/>
    </source>
</evidence>
<dbReference type="OrthoDB" id="9983393at2"/>
<dbReference type="RefSeq" id="WP_160848894.1">
    <property type="nucleotide sequence ID" value="NZ_WMEQ01000005.1"/>
</dbReference>
<name>A0A6I5A072_9BACI</name>
<keyword evidence="1" id="KW-0812">Transmembrane</keyword>
<feature type="transmembrane region" description="Helical" evidence="1">
    <location>
        <begin position="12"/>
        <end position="37"/>
    </location>
</feature>